<evidence type="ECO:0000313" key="9">
    <source>
        <dbReference type="Proteomes" id="UP001437256"/>
    </source>
</evidence>
<dbReference type="PROSITE" id="PS51745">
    <property type="entry name" value="PB1"/>
    <property type="match status" value="1"/>
</dbReference>
<dbReference type="PANTHER" id="PTHR15090:SF0">
    <property type="entry name" value="SEQUESTOSOME-1"/>
    <property type="match status" value="1"/>
</dbReference>
<feature type="region of interest" description="Disordered" evidence="5">
    <location>
        <begin position="339"/>
        <end position="390"/>
    </location>
</feature>
<dbReference type="Gene3D" id="3.30.60.90">
    <property type="match status" value="3"/>
</dbReference>
<protein>
    <recommendedName>
        <fullName evidence="10">ZZ-type domain-containing protein</fullName>
    </recommendedName>
</protein>
<evidence type="ECO:0008006" key="10">
    <source>
        <dbReference type="Google" id="ProtNLM"/>
    </source>
</evidence>
<dbReference type="PROSITE" id="PS50135">
    <property type="entry name" value="ZF_ZZ_2"/>
    <property type="match status" value="3"/>
</dbReference>
<dbReference type="InterPro" id="IPR043145">
    <property type="entry name" value="Znf_ZZ_sf"/>
</dbReference>
<comment type="caution">
    <text evidence="8">The sequence shown here is derived from an EMBL/GenBank/DDBJ whole genome shotgun (WGS) entry which is preliminary data.</text>
</comment>
<dbReference type="PROSITE" id="PS01357">
    <property type="entry name" value="ZF_ZZ_1"/>
    <property type="match status" value="1"/>
</dbReference>
<feature type="compositionally biased region" description="Polar residues" evidence="5">
    <location>
        <begin position="901"/>
        <end position="911"/>
    </location>
</feature>
<reference evidence="8 9" key="1">
    <citation type="submission" date="2024-05" db="EMBL/GenBank/DDBJ databases">
        <title>A draft genome resource for the thread blight pathogen Marasmius tenuissimus strain MS-2.</title>
        <authorList>
            <person name="Yulfo-Soto G.E."/>
            <person name="Baruah I.K."/>
            <person name="Amoako-Attah I."/>
            <person name="Bukari Y."/>
            <person name="Meinhardt L.W."/>
            <person name="Bailey B.A."/>
            <person name="Cohen S.P."/>
        </authorList>
    </citation>
    <scope>NUCLEOTIDE SEQUENCE [LARGE SCALE GENOMIC DNA]</scope>
    <source>
        <strain evidence="8 9">MS-2</strain>
    </source>
</reference>
<evidence type="ECO:0000256" key="4">
    <source>
        <dbReference type="PROSITE-ProRule" id="PRU00228"/>
    </source>
</evidence>
<evidence type="ECO:0000259" key="6">
    <source>
        <dbReference type="PROSITE" id="PS50135"/>
    </source>
</evidence>
<dbReference type="SUPFAM" id="SSF57850">
    <property type="entry name" value="RING/U-box"/>
    <property type="match status" value="3"/>
</dbReference>
<dbReference type="InterPro" id="IPR000433">
    <property type="entry name" value="Znf_ZZ"/>
</dbReference>
<feature type="compositionally biased region" description="Polar residues" evidence="5">
    <location>
        <begin position="212"/>
        <end position="224"/>
    </location>
</feature>
<dbReference type="InterPro" id="IPR053793">
    <property type="entry name" value="PB1-like"/>
</dbReference>
<feature type="region of interest" description="Disordered" evidence="5">
    <location>
        <begin position="542"/>
        <end position="575"/>
    </location>
</feature>
<dbReference type="InterPro" id="IPR000270">
    <property type="entry name" value="PB1_dom"/>
</dbReference>
<dbReference type="Proteomes" id="UP001437256">
    <property type="component" value="Unassembled WGS sequence"/>
</dbReference>
<feature type="compositionally biased region" description="Low complexity" evidence="5">
    <location>
        <begin position="197"/>
        <end position="211"/>
    </location>
</feature>
<feature type="domain" description="ZZ-type" evidence="6">
    <location>
        <begin position="600"/>
        <end position="653"/>
    </location>
</feature>
<keyword evidence="2 4" id="KW-0863">Zinc-finger</keyword>
<dbReference type="InterPro" id="IPR052260">
    <property type="entry name" value="Autophagy_Rcpt_SigReg"/>
</dbReference>
<evidence type="ECO:0000256" key="2">
    <source>
        <dbReference type="ARBA" id="ARBA00022771"/>
    </source>
</evidence>
<keyword evidence="1" id="KW-0479">Metal-binding</keyword>
<feature type="region of interest" description="Disordered" evidence="5">
    <location>
        <begin position="873"/>
        <end position="911"/>
    </location>
</feature>
<feature type="region of interest" description="Disordered" evidence="5">
    <location>
        <begin position="434"/>
        <end position="514"/>
    </location>
</feature>
<feature type="compositionally biased region" description="Polar residues" evidence="5">
    <location>
        <begin position="358"/>
        <end position="370"/>
    </location>
</feature>
<evidence type="ECO:0000256" key="1">
    <source>
        <dbReference type="ARBA" id="ARBA00022723"/>
    </source>
</evidence>
<dbReference type="PANTHER" id="PTHR15090">
    <property type="entry name" value="SEQUESTOSOME 1-RELATED"/>
    <property type="match status" value="1"/>
</dbReference>
<dbReference type="EMBL" id="JBBXMP010000093">
    <property type="protein sequence ID" value="KAL0062876.1"/>
    <property type="molecule type" value="Genomic_DNA"/>
</dbReference>
<dbReference type="Pfam" id="PF00569">
    <property type="entry name" value="ZZ"/>
    <property type="match status" value="1"/>
</dbReference>
<dbReference type="SUPFAM" id="SSF54277">
    <property type="entry name" value="CAD &amp; PB1 domains"/>
    <property type="match status" value="1"/>
</dbReference>
<proteinExistence type="predicted"/>
<feature type="compositionally biased region" description="Polar residues" evidence="5">
    <location>
        <begin position="183"/>
        <end position="196"/>
    </location>
</feature>
<evidence type="ECO:0000256" key="3">
    <source>
        <dbReference type="ARBA" id="ARBA00022833"/>
    </source>
</evidence>
<feature type="domain" description="ZZ-type" evidence="6">
    <location>
        <begin position="677"/>
        <end position="738"/>
    </location>
</feature>
<accession>A0ABR2ZMR9</accession>
<gene>
    <name evidence="8" type="ORF">AAF712_010196</name>
</gene>
<organism evidence="8 9">
    <name type="scientific">Marasmius tenuissimus</name>
    <dbReference type="NCBI Taxonomy" id="585030"/>
    <lineage>
        <taxon>Eukaryota</taxon>
        <taxon>Fungi</taxon>
        <taxon>Dikarya</taxon>
        <taxon>Basidiomycota</taxon>
        <taxon>Agaricomycotina</taxon>
        <taxon>Agaricomycetes</taxon>
        <taxon>Agaricomycetidae</taxon>
        <taxon>Agaricales</taxon>
        <taxon>Marasmiineae</taxon>
        <taxon>Marasmiaceae</taxon>
        <taxon>Marasmius</taxon>
    </lineage>
</organism>
<dbReference type="Pfam" id="PF00564">
    <property type="entry name" value="PB1"/>
    <property type="match status" value="1"/>
</dbReference>
<dbReference type="SMART" id="SM00291">
    <property type="entry name" value="ZnF_ZZ"/>
    <property type="match status" value="3"/>
</dbReference>
<feature type="compositionally biased region" description="Polar residues" evidence="5">
    <location>
        <begin position="546"/>
        <end position="557"/>
    </location>
</feature>
<name>A0ABR2ZMR9_9AGAR</name>
<sequence>MSHRPENPLVVKCTFQDSRTQKIQFRSARNCTYETLRDRVEKCFSLRDIGYGIFWKDDDGETMGIEHEEDLTEAIQYFQQGQDDNQSMSSAFSRSSHGRVKIVLRVTVYVDGPSLSDSGSLASLEEYQNRNGSELSFSLGAPSVDLDDDSVTVSSRDTGGRSHSEQVSSDTLAPPGYRRDLRSNLSGESGWDNLSPSGSSSWVQQDASSSQHKPNGSIASSSRPQEPFSDGRSSSASVRYPEDPSAVFERLKLQELRDDTSSIDEDPLLSNDRGAAWLRDQNERAIRTKLGTLPEPSESGGESLAPEEVDQLGDLALEQDGRGKYYYSYNSAGSQNLESGVSDAGYEPSVPAGKPRPTSRQLNWLASQRTASEPRPERPPAPQTYHSNPSLETIIPPELLQFVEVAPPSDDILTDCSQCGILLDSMKYVCTTCGEKEPRSRSQSVKGKARGPSIDSSFSYPPQPPQHRDSVNSFSTSSQTYVDTESVYSRKSTRSHKPLPALPKGSPSPTSLGVPGPSRVGYELCAACIEFTGVQHAIEAGLAPGSSPTVSGRSPTSPEDEQRALQWRRTAPTQKGQLRHAYLEQMWGHGGWKNLEHDQSTHITCSACSAQTPLQKSYKCASCQKYFLCRACYSQVHDFHPSHAFLVMPEKPLRSYSEPDLYHDPSADPGEEESMVHPDVKCYHCMQDIVGARFHCAICDSVDICSNCEGAGLPGNLDSDDGGHSSSHITIKIPFPLERTEVQTLSRRATYMWTRHTAGNVGRRSSSSKAKSEVSTYARTVVGTPIPEVPDDNHATFCNGCNQASHLFGFVFFCSDRGVQLIRGVRYQCASCPSSPTSFNLCSDCEKSSYITHDPYHIFFKLKRPVSKEIQSERPMVPRLYSQPAGPDGGPNLDDLDGRSPPSSHELNVAD</sequence>
<feature type="domain" description="ZZ-type" evidence="6">
    <location>
        <begin position="809"/>
        <end position="867"/>
    </location>
</feature>
<evidence type="ECO:0000256" key="5">
    <source>
        <dbReference type="SAM" id="MobiDB-lite"/>
    </source>
</evidence>
<evidence type="ECO:0000259" key="7">
    <source>
        <dbReference type="PROSITE" id="PS51745"/>
    </source>
</evidence>
<dbReference type="CDD" id="cd02340">
    <property type="entry name" value="ZZ_NBR1_like"/>
    <property type="match status" value="1"/>
</dbReference>
<feature type="compositionally biased region" description="Polar residues" evidence="5">
    <location>
        <begin position="471"/>
        <end position="490"/>
    </location>
</feature>
<dbReference type="Gene3D" id="3.10.20.90">
    <property type="entry name" value="Phosphatidylinositol 3-kinase Catalytic Subunit, Chain A, domain 1"/>
    <property type="match status" value="1"/>
</dbReference>
<feature type="region of interest" description="Disordered" evidence="5">
    <location>
        <begin position="135"/>
        <end position="242"/>
    </location>
</feature>
<evidence type="ECO:0000313" key="8">
    <source>
        <dbReference type="EMBL" id="KAL0062876.1"/>
    </source>
</evidence>
<keyword evidence="3" id="KW-0862">Zinc</keyword>
<keyword evidence="9" id="KW-1185">Reference proteome</keyword>
<feature type="domain" description="PB1" evidence="7">
    <location>
        <begin position="8"/>
        <end position="84"/>
    </location>
</feature>